<gene>
    <name evidence="2" type="ORF">SEMRO_2184_G318110.1</name>
</gene>
<feature type="signal peptide" evidence="1">
    <location>
        <begin position="1"/>
        <end position="31"/>
    </location>
</feature>
<dbReference type="AlphaFoldDB" id="A0A9N8HUX0"/>
<keyword evidence="3" id="KW-1185">Reference proteome</keyword>
<dbReference type="EMBL" id="CAICTM010002182">
    <property type="protein sequence ID" value="CAB9528263.1"/>
    <property type="molecule type" value="Genomic_DNA"/>
</dbReference>
<evidence type="ECO:0000313" key="3">
    <source>
        <dbReference type="Proteomes" id="UP001153069"/>
    </source>
</evidence>
<accession>A0A9N8HUX0</accession>
<reference evidence="2" key="1">
    <citation type="submission" date="2020-06" db="EMBL/GenBank/DDBJ databases">
        <authorList>
            <consortium name="Plant Systems Biology data submission"/>
        </authorList>
    </citation>
    <scope>NUCLEOTIDE SEQUENCE</scope>
    <source>
        <strain evidence="2">D6</strain>
    </source>
</reference>
<feature type="chain" id="PRO_5040209625" evidence="1">
    <location>
        <begin position="32"/>
        <end position="354"/>
    </location>
</feature>
<evidence type="ECO:0000313" key="2">
    <source>
        <dbReference type="EMBL" id="CAB9528263.1"/>
    </source>
</evidence>
<dbReference type="Proteomes" id="UP001153069">
    <property type="component" value="Unassembled WGS sequence"/>
</dbReference>
<organism evidence="2 3">
    <name type="scientific">Seminavis robusta</name>
    <dbReference type="NCBI Taxonomy" id="568900"/>
    <lineage>
        <taxon>Eukaryota</taxon>
        <taxon>Sar</taxon>
        <taxon>Stramenopiles</taxon>
        <taxon>Ochrophyta</taxon>
        <taxon>Bacillariophyta</taxon>
        <taxon>Bacillariophyceae</taxon>
        <taxon>Bacillariophycidae</taxon>
        <taxon>Naviculales</taxon>
        <taxon>Naviculaceae</taxon>
        <taxon>Seminavis</taxon>
    </lineage>
</organism>
<keyword evidence="1" id="KW-0732">Signal</keyword>
<proteinExistence type="predicted"/>
<comment type="caution">
    <text evidence="2">The sequence shown here is derived from an EMBL/GenBank/DDBJ whole genome shotgun (WGS) entry which is preliminary data.</text>
</comment>
<name>A0A9N8HUX0_9STRA</name>
<evidence type="ECO:0000256" key="1">
    <source>
        <dbReference type="SAM" id="SignalP"/>
    </source>
</evidence>
<protein>
    <submittedName>
        <fullName evidence="2">Uncharacterized protein</fullName>
    </submittedName>
</protein>
<sequence>MKTPKLVSLHSTLSSFIICCLVTNGASKVTAKGPRPTPAPVDNVTASTFDPAGFEGADLEKHRNLECNPDWDLLNDLLAELLPVFNAAIQSFVPDPLVGGQLGAPPAMRFLGGPYDLFDCTTDHSFMEWQLGGLRGLSLMYIEALEFVPNTGTMEVPCAGTVNWDGSFRVAIKSPARLDVDFNMNFAPNGTESGTNCARNYSLSGDAYVEGPGFDGVINLIGTLCGNQMNIDSAQFPNPQNLLFSRLGADYDGIPGWLQTLVDFVTDYIVQEYRDDIEITGEPEERSAVETKLVEEGQASVSIRKAMAFHVKVAGPEVAEDVRRFFGWDEELEDEDDEDLDGESGWFDWMDFWS</sequence>